<feature type="domain" description="Multidrug resistance protein MdtA-like C-terminal permuted SH3" evidence="3">
    <location>
        <begin position="53"/>
        <end position="112"/>
    </location>
</feature>
<dbReference type="SUPFAM" id="SSF111369">
    <property type="entry name" value="HlyD-like secretion proteins"/>
    <property type="match status" value="1"/>
</dbReference>
<dbReference type="NCBIfam" id="TIGR01730">
    <property type="entry name" value="RND_mfp"/>
    <property type="match status" value="1"/>
</dbReference>
<dbReference type="InterPro" id="IPR058626">
    <property type="entry name" value="MdtA-like_b-barrel"/>
</dbReference>
<dbReference type="InterPro" id="IPR006143">
    <property type="entry name" value="RND_pump_MFP"/>
</dbReference>
<gene>
    <name evidence="4" type="ORF">ABI908_05105</name>
</gene>
<organism evidence="4 5">
    <name type="scientific">Chromobacterium phragmitis</name>
    <dbReference type="NCBI Taxonomy" id="2202141"/>
    <lineage>
        <taxon>Bacteria</taxon>
        <taxon>Pseudomonadati</taxon>
        <taxon>Pseudomonadota</taxon>
        <taxon>Betaproteobacteria</taxon>
        <taxon>Neisseriales</taxon>
        <taxon>Chromobacteriaceae</taxon>
        <taxon>Chromobacterium</taxon>
    </lineage>
</organism>
<sequence length="130" mass="14103">SEYPLSGELNFHDNRVDPRTGTISRRAIFSNPEGKLLPGQFVRVLLDLGTRDNVITVPETAIIQSQTENLVLLVDKDSRVQSRPVTLGAQLGSERVVESGLAAGDKLIVDGLMKAQPGEKVQAVAAEKRK</sequence>
<dbReference type="EMBL" id="JBDXMI010000001">
    <property type="protein sequence ID" value="MEO9383498.1"/>
    <property type="molecule type" value="Genomic_DNA"/>
</dbReference>
<evidence type="ECO:0000313" key="5">
    <source>
        <dbReference type="Proteomes" id="UP001462502"/>
    </source>
</evidence>
<comment type="caution">
    <text evidence="4">The sequence shown here is derived from an EMBL/GenBank/DDBJ whole genome shotgun (WGS) entry which is preliminary data.</text>
</comment>
<dbReference type="Pfam" id="PF25967">
    <property type="entry name" value="RND-MFP_C"/>
    <property type="match status" value="1"/>
</dbReference>
<dbReference type="RefSeq" id="WP_347949699.1">
    <property type="nucleotide sequence ID" value="NZ_JBDXMI010000001.1"/>
</dbReference>
<feature type="non-terminal residue" evidence="4">
    <location>
        <position position="1"/>
    </location>
</feature>
<reference evidence="4 5" key="1">
    <citation type="submission" date="2024-05" db="EMBL/GenBank/DDBJ databases">
        <authorList>
            <person name="De Oliveira J.P."/>
            <person name="Noriler S.A."/>
            <person name="De Oliveira A.G."/>
            <person name="Sipoli D.S."/>
        </authorList>
    </citation>
    <scope>NUCLEOTIDE SEQUENCE [LARGE SCALE GENOMIC DNA]</scope>
    <source>
        <strain evidence="4 5">LABIM192</strain>
    </source>
</reference>
<feature type="domain" description="Multidrug resistance protein MdtA-like beta-barrel" evidence="2">
    <location>
        <begin position="2"/>
        <end position="50"/>
    </location>
</feature>
<proteinExistence type="inferred from homology"/>
<accession>A0ABV0IQW8</accession>
<name>A0ABV0IQW8_9NEIS</name>
<dbReference type="InterPro" id="IPR058627">
    <property type="entry name" value="MdtA-like_C"/>
</dbReference>
<evidence type="ECO:0000313" key="4">
    <source>
        <dbReference type="EMBL" id="MEO9383498.1"/>
    </source>
</evidence>
<comment type="similarity">
    <text evidence="1">Belongs to the membrane fusion protein (MFP) (TC 8.A.1) family.</text>
</comment>
<evidence type="ECO:0000259" key="3">
    <source>
        <dbReference type="Pfam" id="PF25967"/>
    </source>
</evidence>
<keyword evidence="5" id="KW-1185">Reference proteome</keyword>
<dbReference type="Gene3D" id="2.40.30.170">
    <property type="match status" value="1"/>
</dbReference>
<evidence type="ECO:0000259" key="2">
    <source>
        <dbReference type="Pfam" id="PF25944"/>
    </source>
</evidence>
<evidence type="ECO:0000256" key="1">
    <source>
        <dbReference type="ARBA" id="ARBA00009477"/>
    </source>
</evidence>
<dbReference type="Gene3D" id="2.40.420.20">
    <property type="match status" value="1"/>
</dbReference>
<dbReference type="Proteomes" id="UP001462502">
    <property type="component" value="Unassembled WGS sequence"/>
</dbReference>
<dbReference type="PANTHER" id="PTHR30158">
    <property type="entry name" value="ACRA/E-RELATED COMPONENT OF DRUG EFFLUX TRANSPORTER"/>
    <property type="match status" value="1"/>
</dbReference>
<protein>
    <submittedName>
        <fullName evidence="4">Efflux RND transporter periplasmic adaptor subunit</fullName>
    </submittedName>
</protein>
<dbReference type="Pfam" id="PF25944">
    <property type="entry name" value="Beta-barrel_RND"/>
    <property type="match status" value="1"/>
</dbReference>